<dbReference type="Pfam" id="PF25041">
    <property type="entry name" value="UFL1_C"/>
    <property type="match status" value="1"/>
</dbReference>
<dbReference type="Proteomes" id="UP000799766">
    <property type="component" value="Unassembled WGS sequence"/>
</dbReference>
<sequence length="659" mass="75603">MEDMFSPIDLQEIFSTFPPTSRDLTPNTSQNAFVKTSWIPQYLEEKLSSSDGRLRLSELAREISLPTISISIYLHRLSPPILRGQDPDIVLSRSEEDSIIQRINEQLNRTVRSHASVARQYNLNENSLRARVAPELDTDGRFNYYMRNFRGDPADYFIKENFIETLKAFIANTMVEAHEIATPKTLSYHTEDPESEVFKELVLLVAKELQAEKEEFKGYGSVEEMDTEFPRFVPKTYLEKELNSLFDKLGSGEMVFCTVNYLKSTFDDLFRTPEEDIWDYLSSRAKDTIFLGDSIVSRAWFDNAVEECRVEVAEKGFANLANLLDPIPEDWKQRVFEVIGHKIEEFLGTDADTTGIEEIYPFFTRKDQFNQAPQRLFDATIQQAHEQWDQAPPKTSTECTINIEQIMESVANTLNLPMAIVQQVSTQELETGIKSCFRKQISELEAEADTQLAIFWRDRVLLRLRLYEQGLTTIDAEPKLQTQLKELLFTYVTKDMIPDHINKVAAKRLLRSATARKQTEKLRAGVKECSKTRNGDVSVDLQALHKLHDHFAAKLHVKAPNEADLVEGKESLIHDMIRSMNSDTDAPKLFLTLMVVLLSKRHDGLVYATGQFVPKLLKVLKKSMDNEKYERLDALKEAVKAGSLQSDAWAEMKKIAEEW</sequence>
<dbReference type="InterPro" id="IPR056761">
    <property type="entry name" value="Ufl1-like_C"/>
</dbReference>
<dbReference type="OrthoDB" id="3935714at2759"/>
<dbReference type="EMBL" id="MU001673">
    <property type="protein sequence ID" value="KAF2460663.1"/>
    <property type="molecule type" value="Genomic_DNA"/>
</dbReference>
<protein>
    <recommendedName>
        <fullName evidence="1">E3 UFM1-protein ligase-like C-terminal domain-containing protein</fullName>
    </recommendedName>
</protein>
<evidence type="ECO:0000259" key="1">
    <source>
        <dbReference type="Pfam" id="PF25041"/>
    </source>
</evidence>
<proteinExistence type="predicted"/>
<name>A0A6A6PB73_9PEZI</name>
<keyword evidence="3" id="KW-1185">Reference proteome</keyword>
<gene>
    <name evidence="2" type="ORF">BDY21DRAFT_170935</name>
</gene>
<organism evidence="2 3">
    <name type="scientific">Lineolata rhizophorae</name>
    <dbReference type="NCBI Taxonomy" id="578093"/>
    <lineage>
        <taxon>Eukaryota</taxon>
        <taxon>Fungi</taxon>
        <taxon>Dikarya</taxon>
        <taxon>Ascomycota</taxon>
        <taxon>Pezizomycotina</taxon>
        <taxon>Dothideomycetes</taxon>
        <taxon>Dothideomycetes incertae sedis</taxon>
        <taxon>Lineolatales</taxon>
        <taxon>Lineolataceae</taxon>
        <taxon>Lineolata</taxon>
    </lineage>
</organism>
<feature type="domain" description="E3 UFM1-protein ligase-like C-terminal" evidence="1">
    <location>
        <begin position="579"/>
        <end position="647"/>
    </location>
</feature>
<reference evidence="2" key="1">
    <citation type="journal article" date="2020" name="Stud. Mycol.">
        <title>101 Dothideomycetes genomes: a test case for predicting lifestyles and emergence of pathogens.</title>
        <authorList>
            <person name="Haridas S."/>
            <person name="Albert R."/>
            <person name="Binder M."/>
            <person name="Bloem J."/>
            <person name="Labutti K."/>
            <person name="Salamov A."/>
            <person name="Andreopoulos B."/>
            <person name="Baker S."/>
            <person name="Barry K."/>
            <person name="Bills G."/>
            <person name="Bluhm B."/>
            <person name="Cannon C."/>
            <person name="Castanera R."/>
            <person name="Culley D."/>
            <person name="Daum C."/>
            <person name="Ezra D."/>
            <person name="Gonzalez J."/>
            <person name="Henrissat B."/>
            <person name="Kuo A."/>
            <person name="Liang C."/>
            <person name="Lipzen A."/>
            <person name="Lutzoni F."/>
            <person name="Magnuson J."/>
            <person name="Mondo S."/>
            <person name="Nolan M."/>
            <person name="Ohm R."/>
            <person name="Pangilinan J."/>
            <person name="Park H.-J."/>
            <person name="Ramirez L."/>
            <person name="Alfaro M."/>
            <person name="Sun H."/>
            <person name="Tritt A."/>
            <person name="Yoshinaga Y."/>
            <person name="Zwiers L.-H."/>
            <person name="Turgeon B."/>
            <person name="Goodwin S."/>
            <person name="Spatafora J."/>
            <person name="Crous P."/>
            <person name="Grigoriev I."/>
        </authorList>
    </citation>
    <scope>NUCLEOTIDE SEQUENCE</scope>
    <source>
        <strain evidence="2">ATCC 16933</strain>
    </source>
</reference>
<dbReference type="AlphaFoldDB" id="A0A6A6PB73"/>
<evidence type="ECO:0000313" key="2">
    <source>
        <dbReference type="EMBL" id="KAF2460663.1"/>
    </source>
</evidence>
<evidence type="ECO:0000313" key="3">
    <source>
        <dbReference type="Proteomes" id="UP000799766"/>
    </source>
</evidence>
<accession>A0A6A6PB73</accession>